<evidence type="ECO:0000256" key="1">
    <source>
        <dbReference type="ARBA" id="ARBA00004496"/>
    </source>
</evidence>
<evidence type="ECO:0000256" key="3">
    <source>
        <dbReference type="ARBA" id="ARBA00022490"/>
    </source>
</evidence>
<name>A0ABY4H9P7_9BACI</name>
<keyword evidence="6 12" id="KW-0133">Cell shape</keyword>
<evidence type="ECO:0000256" key="10">
    <source>
        <dbReference type="ARBA" id="ARBA00038367"/>
    </source>
</evidence>
<dbReference type="EMBL" id="CP095075">
    <property type="protein sequence ID" value="UOR11266.1"/>
    <property type="molecule type" value="Genomic_DNA"/>
</dbReference>
<feature type="active site" description="Proton donor" evidence="12">
    <location>
        <position position="117"/>
    </location>
</feature>
<evidence type="ECO:0000313" key="14">
    <source>
        <dbReference type="EMBL" id="UOR11266.1"/>
    </source>
</evidence>
<feature type="binding site" evidence="12">
    <location>
        <begin position="22"/>
        <end position="23"/>
    </location>
    <ligand>
        <name>phosphoenolpyruvate</name>
        <dbReference type="ChEBI" id="CHEBI:58702"/>
    </ligand>
</feature>
<comment type="similarity">
    <text evidence="10 12">Belongs to the EPSP synthase family. MurA subfamily.</text>
</comment>
<evidence type="ECO:0000256" key="11">
    <source>
        <dbReference type="ARBA" id="ARBA00047527"/>
    </source>
</evidence>
<evidence type="ECO:0000256" key="4">
    <source>
        <dbReference type="ARBA" id="ARBA00022618"/>
    </source>
</evidence>
<evidence type="ECO:0000256" key="2">
    <source>
        <dbReference type="ARBA" id="ARBA00004752"/>
    </source>
</evidence>
<comment type="pathway">
    <text evidence="2 12">Cell wall biogenesis; peptidoglycan biosynthesis.</text>
</comment>
<dbReference type="InterPro" id="IPR036968">
    <property type="entry name" value="Enolpyruvate_Tfrase_sf"/>
</dbReference>
<reference evidence="14" key="1">
    <citation type="submission" date="2022-04" db="EMBL/GenBank/DDBJ databases">
        <title>Halobacillus sp. isolated from saltern.</title>
        <authorList>
            <person name="Won M."/>
            <person name="Lee C.-M."/>
            <person name="Woen H.-Y."/>
            <person name="Kwon S.-W."/>
        </authorList>
    </citation>
    <scope>NUCLEOTIDE SEQUENCE</scope>
    <source>
        <strain evidence="14">SSHM10-5</strain>
    </source>
</reference>
<dbReference type="Gene3D" id="3.65.10.10">
    <property type="entry name" value="Enolpyruvate transferase domain"/>
    <property type="match status" value="2"/>
</dbReference>
<comment type="caution">
    <text evidence="12">Lacks conserved residue(s) required for the propagation of feature annotation.</text>
</comment>
<dbReference type="InterPro" id="IPR001986">
    <property type="entry name" value="Enolpyruvate_Tfrase_dom"/>
</dbReference>
<dbReference type="Pfam" id="PF00275">
    <property type="entry name" value="EPSP_synthase"/>
    <property type="match status" value="1"/>
</dbReference>
<evidence type="ECO:0000259" key="13">
    <source>
        <dbReference type="Pfam" id="PF00275"/>
    </source>
</evidence>
<dbReference type="Proteomes" id="UP000830326">
    <property type="component" value="Chromosome"/>
</dbReference>
<dbReference type="InterPro" id="IPR050068">
    <property type="entry name" value="MurA_subfamily"/>
</dbReference>
<comment type="catalytic activity">
    <reaction evidence="11 12">
        <text>phosphoenolpyruvate + UDP-N-acetyl-alpha-D-glucosamine = UDP-N-acetyl-3-O-(1-carboxyvinyl)-alpha-D-glucosamine + phosphate</text>
        <dbReference type="Rhea" id="RHEA:18681"/>
        <dbReference type="ChEBI" id="CHEBI:43474"/>
        <dbReference type="ChEBI" id="CHEBI:57705"/>
        <dbReference type="ChEBI" id="CHEBI:58702"/>
        <dbReference type="ChEBI" id="CHEBI:68483"/>
        <dbReference type="EC" id="2.5.1.7"/>
    </reaction>
</comment>
<evidence type="ECO:0000313" key="15">
    <source>
        <dbReference type="Proteomes" id="UP000830326"/>
    </source>
</evidence>
<keyword evidence="9 12" id="KW-0961">Cell wall biogenesis/degradation</keyword>
<dbReference type="HAMAP" id="MF_00111">
    <property type="entry name" value="MurA"/>
    <property type="match status" value="1"/>
</dbReference>
<feature type="domain" description="Enolpyruvate transferase" evidence="13">
    <location>
        <begin position="6"/>
        <end position="407"/>
    </location>
</feature>
<proteinExistence type="inferred from homology"/>
<feature type="binding site" evidence="12">
    <location>
        <begin position="122"/>
        <end position="126"/>
    </location>
    <ligand>
        <name>UDP-N-acetyl-alpha-D-glucosamine</name>
        <dbReference type="ChEBI" id="CHEBI:57705"/>
    </ligand>
</feature>
<protein>
    <recommendedName>
        <fullName evidence="12">UDP-N-acetylglucosamine 1-carboxyvinyltransferase</fullName>
        <ecNumber evidence="12">2.5.1.7</ecNumber>
    </recommendedName>
    <alternativeName>
        <fullName evidence="12">Enoylpyruvate transferase</fullName>
    </alternativeName>
    <alternativeName>
        <fullName evidence="12">UDP-N-acetylglucosamine enolpyruvyl transferase</fullName>
        <shortName evidence="12">EPT</shortName>
    </alternativeName>
</protein>
<dbReference type="NCBIfam" id="NF006873">
    <property type="entry name" value="PRK09369.1"/>
    <property type="match status" value="1"/>
</dbReference>
<evidence type="ECO:0000256" key="5">
    <source>
        <dbReference type="ARBA" id="ARBA00022679"/>
    </source>
</evidence>
<evidence type="ECO:0000256" key="12">
    <source>
        <dbReference type="HAMAP-Rule" id="MF_00111"/>
    </source>
</evidence>
<dbReference type="SUPFAM" id="SSF55205">
    <property type="entry name" value="EPT/RTPC-like"/>
    <property type="match status" value="1"/>
</dbReference>
<keyword evidence="4 12" id="KW-0132">Cell division</keyword>
<keyword evidence="5 12" id="KW-0808">Transferase</keyword>
<keyword evidence="7 12" id="KW-0573">Peptidoglycan synthesis</keyword>
<comment type="function">
    <text evidence="12">Cell wall formation. Adds enolpyruvyl to UDP-N-acetylglucosamine.</text>
</comment>
<keyword evidence="8 12" id="KW-0131">Cell cycle</keyword>
<keyword evidence="3 12" id="KW-0963">Cytoplasm</keyword>
<dbReference type="EC" id="2.5.1.7" evidence="12"/>
<keyword evidence="12" id="KW-0670">Pyruvate</keyword>
<evidence type="ECO:0000256" key="6">
    <source>
        <dbReference type="ARBA" id="ARBA00022960"/>
    </source>
</evidence>
<dbReference type="InterPro" id="IPR013792">
    <property type="entry name" value="RNA3'P_cycl/enolpyr_Trfase_a/b"/>
</dbReference>
<dbReference type="RefSeq" id="WP_245031142.1">
    <property type="nucleotide sequence ID" value="NZ_CP095075.1"/>
</dbReference>
<evidence type="ECO:0000256" key="8">
    <source>
        <dbReference type="ARBA" id="ARBA00023306"/>
    </source>
</evidence>
<comment type="subcellular location">
    <subcellularLocation>
        <location evidence="1 12">Cytoplasm</location>
    </subcellularLocation>
</comment>
<dbReference type="NCBIfam" id="TIGR01072">
    <property type="entry name" value="murA"/>
    <property type="match status" value="1"/>
</dbReference>
<organism evidence="14 15">
    <name type="scientific">Halobacillus amylolyticus</name>
    <dbReference type="NCBI Taxonomy" id="2932259"/>
    <lineage>
        <taxon>Bacteria</taxon>
        <taxon>Bacillati</taxon>
        <taxon>Bacillota</taxon>
        <taxon>Bacilli</taxon>
        <taxon>Bacillales</taxon>
        <taxon>Bacillaceae</taxon>
        <taxon>Halobacillus</taxon>
    </lineage>
</organism>
<feature type="binding site" evidence="12">
    <location>
        <position position="93"/>
    </location>
    <ligand>
        <name>UDP-N-acetyl-alpha-D-glucosamine</name>
        <dbReference type="ChEBI" id="CHEBI:57705"/>
    </ligand>
</feature>
<dbReference type="PANTHER" id="PTHR43783">
    <property type="entry name" value="UDP-N-ACETYLGLUCOSAMINE 1-CARBOXYVINYLTRANSFERASE"/>
    <property type="match status" value="1"/>
</dbReference>
<evidence type="ECO:0000256" key="9">
    <source>
        <dbReference type="ARBA" id="ARBA00023316"/>
    </source>
</evidence>
<dbReference type="InterPro" id="IPR005750">
    <property type="entry name" value="UDP_GlcNAc_COvinyl_MurA"/>
</dbReference>
<dbReference type="PANTHER" id="PTHR43783:SF1">
    <property type="entry name" value="UDP-N-ACETYLGLUCOSAMINE 1-CARBOXYVINYLTRANSFERASE"/>
    <property type="match status" value="1"/>
</dbReference>
<keyword evidence="15" id="KW-1185">Reference proteome</keyword>
<gene>
    <name evidence="12 14" type="primary">murA</name>
    <name evidence="14" type="ORF">MUO15_16950</name>
</gene>
<feature type="modified residue" description="2-(S-cysteinyl)pyruvic acid O-phosphothioketal" evidence="12">
    <location>
        <position position="117"/>
    </location>
</feature>
<accession>A0ABY4H9P7</accession>
<evidence type="ECO:0000256" key="7">
    <source>
        <dbReference type="ARBA" id="ARBA00022984"/>
    </source>
</evidence>
<feature type="binding site" evidence="12">
    <location>
        <position position="328"/>
    </location>
    <ligand>
        <name>UDP-N-acetyl-alpha-D-glucosamine</name>
        <dbReference type="ChEBI" id="CHEBI:57705"/>
    </ligand>
</feature>
<feature type="binding site" evidence="12">
    <location>
        <position position="306"/>
    </location>
    <ligand>
        <name>UDP-N-acetyl-alpha-D-glucosamine</name>
        <dbReference type="ChEBI" id="CHEBI:57705"/>
    </ligand>
</feature>
<dbReference type="GO" id="GO:0008760">
    <property type="term" value="F:UDP-N-acetylglucosamine 1-carboxyvinyltransferase activity"/>
    <property type="evidence" value="ECO:0007669"/>
    <property type="project" value="UniProtKB-EC"/>
</dbReference>
<dbReference type="CDD" id="cd01555">
    <property type="entry name" value="UdpNAET"/>
    <property type="match status" value="1"/>
</dbReference>
<sequence length="436" mass="46873">MDKIIVRGGRQLNGTVRAEGAKNAVLPVIAASIIASEGKSVLHDVPALADVYTINEVIRHMNADVEMKDRSVTIDASKQLTTEAPIEYVRKMRASVLVLGPLLARYGHAKVALPGGCAIGSRPLDQHLKGFEAMGAEVTVGNGSIEAHVKGRLQGAKIYLDVPSVGATENIIMAAALAQGRTVLENCAKEPEIVDLANFLNKMGARIVGAGTETIRIDGVDKLYGATHTIIPDRVEAGTFMVAAAISGGNVLVQGAMHEHLRSVISKMEEMGVKIEEEEDGLRVIGPKQLKATDIKTMPHPGFPTDMQSQMMALMLNAKGTSVITETVFENRFMHVEEFRRMNAKMKIEGRSVIVEGPSALQGAEVQATDLRAGAALILAGLVADGYTRVTELKHLDRGYVDFTEKLAQLGADIERVNEEESYVEESEPSESVSTL</sequence>